<name>A0ABM5C2X2_VICPA</name>
<dbReference type="PROSITE" id="PS50222">
    <property type="entry name" value="EF_HAND_2"/>
    <property type="match status" value="1"/>
</dbReference>
<feature type="compositionally biased region" description="Basic and acidic residues" evidence="7">
    <location>
        <begin position="207"/>
        <end position="223"/>
    </location>
</feature>
<feature type="compositionally biased region" description="Basic and acidic residues" evidence="7">
    <location>
        <begin position="622"/>
        <end position="648"/>
    </location>
</feature>
<dbReference type="SUPFAM" id="SSF47473">
    <property type="entry name" value="EF-hand"/>
    <property type="match status" value="1"/>
</dbReference>
<dbReference type="InterPro" id="IPR001751">
    <property type="entry name" value="S100/CaBP7/8-like_CS"/>
</dbReference>
<evidence type="ECO:0000256" key="3">
    <source>
        <dbReference type="ARBA" id="ARBA00022723"/>
    </source>
</evidence>
<evidence type="ECO:0000256" key="2">
    <source>
        <dbReference type="ARBA" id="ARBA00022553"/>
    </source>
</evidence>
<dbReference type="PANTHER" id="PTHR22571">
    <property type="entry name" value="FILAGGRIN-RELATED"/>
    <property type="match status" value="1"/>
</dbReference>
<dbReference type="InterPro" id="IPR011992">
    <property type="entry name" value="EF-hand-dom_pair"/>
</dbReference>
<feature type="compositionally biased region" description="Basic and acidic residues" evidence="7">
    <location>
        <begin position="333"/>
        <end position="344"/>
    </location>
</feature>
<gene>
    <name evidence="10" type="primary">LOC107034812</name>
</gene>
<dbReference type="Gene3D" id="1.10.238.10">
    <property type="entry name" value="EF-hand"/>
    <property type="match status" value="1"/>
</dbReference>
<reference evidence="10" key="1">
    <citation type="submission" date="2025-08" db="UniProtKB">
        <authorList>
            <consortium name="RefSeq"/>
        </authorList>
    </citation>
    <scope>IDENTIFICATION</scope>
</reference>
<feature type="compositionally biased region" description="Basic and acidic residues" evidence="7">
    <location>
        <begin position="259"/>
        <end position="314"/>
    </location>
</feature>
<feature type="compositionally biased region" description="Polar residues" evidence="7">
    <location>
        <begin position="714"/>
        <end position="727"/>
    </location>
</feature>
<dbReference type="InterPro" id="IPR052503">
    <property type="entry name" value="S100-fused_Epidermal_Struct"/>
</dbReference>
<feature type="region of interest" description="Disordered" evidence="7">
    <location>
        <begin position="90"/>
        <end position="802"/>
    </location>
</feature>
<evidence type="ECO:0000256" key="6">
    <source>
        <dbReference type="ARBA" id="ARBA00038258"/>
    </source>
</evidence>
<dbReference type="PRINTS" id="PR00487">
    <property type="entry name" value="FILAGGRIN"/>
</dbReference>
<dbReference type="CDD" id="cd00213">
    <property type="entry name" value="S-100"/>
    <property type="match status" value="1"/>
</dbReference>
<feature type="compositionally biased region" description="Basic and acidic residues" evidence="7">
    <location>
        <begin position="486"/>
        <end position="495"/>
    </location>
</feature>
<feature type="domain" description="EF-hand" evidence="8">
    <location>
        <begin position="49"/>
        <end position="84"/>
    </location>
</feature>
<dbReference type="InterPro" id="IPR013787">
    <property type="entry name" value="S100_Ca-bd_sub"/>
</dbReference>
<feature type="compositionally biased region" description="Low complexity" evidence="7">
    <location>
        <begin position="407"/>
        <end position="416"/>
    </location>
</feature>
<organism evidence="9 10">
    <name type="scientific">Vicugna pacos</name>
    <name type="common">Alpaca</name>
    <name type="synonym">Lama pacos</name>
    <dbReference type="NCBI Taxonomy" id="30538"/>
    <lineage>
        <taxon>Eukaryota</taxon>
        <taxon>Metazoa</taxon>
        <taxon>Chordata</taxon>
        <taxon>Craniata</taxon>
        <taxon>Vertebrata</taxon>
        <taxon>Euteleostomi</taxon>
        <taxon>Mammalia</taxon>
        <taxon>Eutheria</taxon>
        <taxon>Laurasiatheria</taxon>
        <taxon>Artiodactyla</taxon>
        <taxon>Tylopoda</taxon>
        <taxon>Camelidae</taxon>
        <taxon>Vicugna</taxon>
    </lineage>
</organism>
<keyword evidence="4" id="KW-0677">Repeat</keyword>
<evidence type="ECO:0000256" key="7">
    <source>
        <dbReference type="SAM" id="MobiDB-lite"/>
    </source>
</evidence>
<keyword evidence="5" id="KW-0106">Calcium</keyword>
<comment type="similarity">
    <text evidence="6">Belongs to the S100-fused protein family.</text>
</comment>
<accession>A0ABM5C2X2</accession>
<sequence length="833" mass="93379">MSTLLENITAIINLFHHYSNTDKETDTLSKKELKELLEVEFQPILQDPDDPDIADVFMNNLDIDHNMKIDFPEFFLMVFKLAEAYYESTRRQNFQASGKKHKKHRYNKNEDNENEDVEGKQEETEEKRKRKSSNTPSDEKGDTVSSKSQRGKNRHRSRSGTKREKDDNSNSIDEDERTEKHSGSSGKNKKRSRSTEVTTRHNKSRIRGNEEKELALVYDDTKQKGAKWRQSGYNNSYNGGKTYVFSDITNQLDETEETATSREKNDSRHKNTDNKHTQSTTEQEKRFSEYRRGKEHNASISEDRNNVKHPKDSGRISTLTQPRTGFRSNNQHWSDHGWSKDISRNSDYQQRHRVLSTERDSVHGESAFTTGQRQGRRHGQQRDSSRHSGTGHRQTSTLSGSGRPRESSVSQASDSDASYEDAGRPTVTTHGRSGSTSRHQHGAFHGQAGVSSTHSDSQQRYRAAPTDRDSVHGESASSAGQRQGHRHEQQRDSSRHSGTGYGHSSTVSSRSRPRESSVSQASDSEGHSEDARRQTVTTHGRSQSSSVSHYGAAHDQARDSSRHSDSHQGHRATYRERDSVHGQSGFSTGQQHRSRHEQERDNSRHSRTGYGQSSALSRTGRHRDSSTGHSSDRQRYSEDSRRQSETAHGRSGSTSRHQHGASHGQAGDSSGHSASHQGQRGAQRESDSVHGESGFSTGQRQGRRHEQQRDSSRHSGTGHRQTSTVSGSGRHRESSVSQASDSDASYDEAGRRNRLIKGKEVHRERVTLSMESPDSALAKGRDAAMSSKETAPDTQELDTDKPQLCLVAVDTGNPVLARRATATPPMTKQGDEM</sequence>
<dbReference type="SMART" id="SM01394">
    <property type="entry name" value="S_100"/>
    <property type="match status" value="1"/>
</dbReference>
<protein>
    <recommendedName>
        <fullName evidence="8">EF-hand domain-containing protein</fullName>
    </recommendedName>
</protein>
<dbReference type="Pfam" id="PF03516">
    <property type="entry name" value="Filaggrin"/>
    <property type="match status" value="3"/>
</dbReference>
<dbReference type="RefSeq" id="XP_072803003.1">
    <property type="nucleotide sequence ID" value="XM_072946902.1"/>
</dbReference>
<evidence type="ECO:0000313" key="10">
    <source>
        <dbReference type="RefSeq" id="XP_072803003.1"/>
    </source>
</evidence>
<feature type="compositionally biased region" description="Basic and acidic residues" evidence="7">
    <location>
        <begin position="757"/>
        <end position="766"/>
    </location>
</feature>
<comment type="subcellular location">
    <subcellularLocation>
        <location evidence="1">Cytoplasmic granule</location>
    </subcellularLocation>
</comment>
<feature type="compositionally biased region" description="Polar residues" evidence="7">
    <location>
        <begin position="667"/>
        <end position="680"/>
    </location>
</feature>
<keyword evidence="2" id="KW-0597">Phosphoprotein</keyword>
<feature type="compositionally biased region" description="Polar residues" evidence="7">
    <location>
        <begin position="391"/>
        <end position="400"/>
    </location>
</feature>
<dbReference type="PANTHER" id="PTHR22571:SF51">
    <property type="entry name" value="FILAGGRIN"/>
    <property type="match status" value="1"/>
</dbReference>
<feature type="compositionally biased region" description="Polar residues" evidence="7">
    <location>
        <begin position="426"/>
        <end position="437"/>
    </location>
</feature>
<evidence type="ECO:0000259" key="8">
    <source>
        <dbReference type="PROSITE" id="PS50222"/>
    </source>
</evidence>
<dbReference type="InterPro" id="IPR003303">
    <property type="entry name" value="Filaggrin"/>
</dbReference>
<evidence type="ECO:0000256" key="5">
    <source>
        <dbReference type="ARBA" id="ARBA00022837"/>
    </source>
</evidence>
<evidence type="ECO:0000256" key="1">
    <source>
        <dbReference type="ARBA" id="ARBA00004463"/>
    </source>
</evidence>
<feature type="compositionally biased region" description="Basic and acidic residues" evidence="7">
    <location>
        <begin position="704"/>
        <end position="713"/>
    </location>
</feature>
<evidence type="ECO:0000313" key="9">
    <source>
        <dbReference type="Proteomes" id="UP001652581"/>
    </source>
</evidence>
<feature type="compositionally biased region" description="Basic residues" evidence="7">
    <location>
        <begin position="149"/>
        <end position="160"/>
    </location>
</feature>
<feature type="compositionally biased region" description="Polar residues" evidence="7">
    <location>
        <begin position="581"/>
        <end position="591"/>
    </location>
</feature>
<keyword evidence="3" id="KW-0479">Metal-binding</keyword>
<dbReference type="InterPro" id="IPR034325">
    <property type="entry name" value="S-100_dom"/>
</dbReference>
<proteinExistence type="inferred from homology"/>
<feature type="compositionally biased region" description="Polar residues" evidence="7">
    <location>
        <begin position="449"/>
        <end position="460"/>
    </location>
</feature>
<feature type="compositionally biased region" description="Basic and acidic residues" evidence="7">
    <location>
        <begin position="107"/>
        <end position="127"/>
    </location>
</feature>
<keyword evidence="9" id="KW-1185">Reference proteome</keyword>
<dbReference type="Proteomes" id="UP001652581">
    <property type="component" value="Chromosome 21"/>
</dbReference>
<feature type="compositionally biased region" description="Polar residues" evidence="7">
    <location>
        <begin position="315"/>
        <end position="332"/>
    </location>
</feature>
<dbReference type="Pfam" id="PF01023">
    <property type="entry name" value="S_100"/>
    <property type="match status" value="1"/>
</dbReference>
<evidence type="ECO:0000256" key="4">
    <source>
        <dbReference type="ARBA" id="ARBA00022737"/>
    </source>
</evidence>
<feature type="compositionally biased region" description="Basic and acidic residues" evidence="7">
    <location>
        <begin position="555"/>
        <end position="580"/>
    </location>
</feature>
<feature type="compositionally biased region" description="Polar residues" evidence="7">
    <location>
        <begin position="534"/>
        <end position="548"/>
    </location>
</feature>
<dbReference type="GeneID" id="107034812"/>
<dbReference type="InterPro" id="IPR002048">
    <property type="entry name" value="EF_hand_dom"/>
</dbReference>
<dbReference type="PROSITE" id="PS00303">
    <property type="entry name" value="S100_CABP"/>
    <property type="match status" value="1"/>
</dbReference>
<feature type="compositionally biased region" description="Basic and acidic residues" evidence="7">
    <location>
        <begin position="524"/>
        <end position="533"/>
    </location>
</feature>